<evidence type="ECO:0000313" key="2">
    <source>
        <dbReference type="Proteomes" id="UP000652219"/>
    </source>
</evidence>
<accession>A0A8H6MN49</accession>
<keyword evidence="2" id="KW-1185">Reference proteome</keyword>
<dbReference type="AlphaFoldDB" id="A0A8H6MN49"/>
<protein>
    <submittedName>
        <fullName evidence="1">Uncharacterized protein</fullName>
    </submittedName>
</protein>
<comment type="caution">
    <text evidence="1">The sequence shown here is derived from an EMBL/GenBank/DDBJ whole genome shotgun (WGS) entry which is preliminary data.</text>
</comment>
<dbReference type="EMBL" id="WIGN01000254">
    <property type="protein sequence ID" value="KAF6802937.1"/>
    <property type="molecule type" value="Genomic_DNA"/>
</dbReference>
<dbReference type="Proteomes" id="UP000652219">
    <property type="component" value="Unassembled WGS sequence"/>
</dbReference>
<gene>
    <name evidence="1" type="ORF">CSOJ01_11262</name>
</gene>
<organism evidence="1 2">
    <name type="scientific">Colletotrichum sojae</name>
    <dbReference type="NCBI Taxonomy" id="2175907"/>
    <lineage>
        <taxon>Eukaryota</taxon>
        <taxon>Fungi</taxon>
        <taxon>Dikarya</taxon>
        <taxon>Ascomycota</taxon>
        <taxon>Pezizomycotina</taxon>
        <taxon>Sordariomycetes</taxon>
        <taxon>Hypocreomycetidae</taxon>
        <taxon>Glomerellales</taxon>
        <taxon>Glomerellaceae</taxon>
        <taxon>Colletotrichum</taxon>
        <taxon>Colletotrichum orchidearum species complex</taxon>
    </lineage>
</organism>
<reference evidence="1 2" key="1">
    <citation type="journal article" date="2020" name="Phytopathology">
        <title>Genome Sequence Resources of Colletotrichum truncatum, C. plurivorum, C. musicola, and C. sojae: Four Species Pathogenic to Soybean (Glycine max).</title>
        <authorList>
            <person name="Rogerio F."/>
            <person name="Boufleur T.R."/>
            <person name="Ciampi-Guillardi M."/>
            <person name="Sukno S.A."/>
            <person name="Thon M.R."/>
            <person name="Massola Junior N.S."/>
            <person name="Baroncelli R."/>
        </authorList>
    </citation>
    <scope>NUCLEOTIDE SEQUENCE [LARGE SCALE GENOMIC DNA]</scope>
    <source>
        <strain evidence="1 2">LFN0009</strain>
    </source>
</reference>
<sequence length="90" mass="9932">MEVLSRTTCNHLAPSNAFDYVRGSHVATRRAHVMYVWDQAFAAAAAKATGLRLGDGPSEVRTPGEEKDEEAYRRLREGLDGGRVFCAQVH</sequence>
<proteinExistence type="predicted"/>
<evidence type="ECO:0000313" key="1">
    <source>
        <dbReference type="EMBL" id="KAF6802937.1"/>
    </source>
</evidence>
<name>A0A8H6MN49_9PEZI</name>